<organism evidence="3 4">
    <name type="scientific">Leptomonas seymouri</name>
    <dbReference type="NCBI Taxonomy" id="5684"/>
    <lineage>
        <taxon>Eukaryota</taxon>
        <taxon>Discoba</taxon>
        <taxon>Euglenozoa</taxon>
        <taxon>Kinetoplastea</taxon>
        <taxon>Metakinetoplastina</taxon>
        <taxon>Trypanosomatida</taxon>
        <taxon>Trypanosomatidae</taxon>
        <taxon>Leishmaniinae</taxon>
        <taxon>Leptomonas</taxon>
    </lineage>
</organism>
<dbReference type="VEuPathDB" id="TriTrypDB:Lsey_0078_0030"/>
<protein>
    <recommendedName>
        <fullName evidence="2">GOLD domain-containing protein</fullName>
    </recommendedName>
</protein>
<evidence type="ECO:0000259" key="2">
    <source>
        <dbReference type="Pfam" id="PF01105"/>
    </source>
</evidence>
<keyword evidence="1" id="KW-1133">Transmembrane helix</keyword>
<name>A0A0N1PCV9_LEPSE</name>
<evidence type="ECO:0000256" key="1">
    <source>
        <dbReference type="SAM" id="Phobius"/>
    </source>
</evidence>
<dbReference type="InterPro" id="IPR009038">
    <property type="entry name" value="GOLD_dom"/>
</dbReference>
<feature type="transmembrane region" description="Helical" evidence="1">
    <location>
        <begin position="263"/>
        <end position="283"/>
    </location>
</feature>
<dbReference type="AlphaFoldDB" id="A0A0N1PCV9"/>
<dbReference type="OrthoDB" id="261775at2759"/>
<dbReference type="Pfam" id="PF01105">
    <property type="entry name" value="EMP24_GP25L"/>
    <property type="match status" value="1"/>
</dbReference>
<comment type="caution">
    <text evidence="3">The sequence shown here is derived from an EMBL/GenBank/DDBJ whole genome shotgun (WGS) entry which is preliminary data.</text>
</comment>
<dbReference type="OMA" id="RIWVCML"/>
<dbReference type="Proteomes" id="UP000038009">
    <property type="component" value="Unassembled WGS sequence"/>
</dbReference>
<reference evidence="3 4" key="1">
    <citation type="journal article" date="2015" name="PLoS Pathog.">
        <title>Leptomonas seymouri: Adaptations to the Dixenous Life Cycle Analyzed by Genome Sequencing, Transcriptome Profiling and Co-infection with Leishmania donovani.</title>
        <authorList>
            <person name="Kraeva N."/>
            <person name="Butenko A."/>
            <person name="Hlavacova J."/>
            <person name="Kostygov A."/>
            <person name="Myskova J."/>
            <person name="Grybchuk D."/>
            <person name="Lestinova T."/>
            <person name="Votypka J."/>
            <person name="Volf P."/>
            <person name="Opperdoes F."/>
            <person name="Flegontov P."/>
            <person name="Lukes J."/>
            <person name="Yurchenko V."/>
        </authorList>
    </citation>
    <scope>NUCLEOTIDE SEQUENCE [LARGE SCALE GENOMIC DNA]</scope>
    <source>
        <strain evidence="3 4">ATCC 30220</strain>
    </source>
</reference>
<keyword evidence="1" id="KW-0812">Transmembrane</keyword>
<evidence type="ECO:0000313" key="4">
    <source>
        <dbReference type="Proteomes" id="UP000038009"/>
    </source>
</evidence>
<sequence length="296" mass="32651">MKDSTTAVCMLLALDNGLGGVIRFTYSSNLADIQQRADVLVSIHKPLPSAPSIAALDSVENVVEKKLFSATDLGRMDADANTAPRNTEHHENGVVSRSFTLTVRPAQEGTGAGARFLDGNYAACFRLLRQPRGSTKNQPPAPEEVQIQLLEVASTSHSTSTYIARLNNPAVNVAGNGQVPNSLISEADREYAKMIRMMFRASNNTDLRSLLDVTAVVTSQEMQQQLDALKAVQKQLFALYANSEQLEERYSRMRVTAESTFTRIWVCMLTTVLVMGSAIWLTFHFTKDIIVKRKLI</sequence>
<feature type="domain" description="GOLD" evidence="2">
    <location>
        <begin position="193"/>
        <end position="286"/>
    </location>
</feature>
<evidence type="ECO:0000313" key="3">
    <source>
        <dbReference type="EMBL" id="KPI87648.1"/>
    </source>
</evidence>
<gene>
    <name evidence="3" type="ORF">ABL78_3246</name>
</gene>
<dbReference type="EMBL" id="LJSK01000078">
    <property type="protein sequence ID" value="KPI87648.1"/>
    <property type="molecule type" value="Genomic_DNA"/>
</dbReference>
<accession>A0A0N1PCV9</accession>
<keyword evidence="4" id="KW-1185">Reference proteome</keyword>
<keyword evidence="1" id="KW-0472">Membrane</keyword>
<proteinExistence type="predicted"/>